<dbReference type="EMBL" id="BOON01000061">
    <property type="protein sequence ID" value="GII25910.1"/>
    <property type="molecule type" value="Genomic_DNA"/>
</dbReference>
<feature type="compositionally biased region" description="Low complexity" evidence="2">
    <location>
        <begin position="96"/>
        <end position="118"/>
    </location>
</feature>
<dbReference type="InterPro" id="IPR009061">
    <property type="entry name" value="DNA-bd_dom_put_sf"/>
</dbReference>
<proteinExistence type="predicted"/>
<dbReference type="PROSITE" id="PS50937">
    <property type="entry name" value="HTH_MERR_2"/>
    <property type="match status" value="1"/>
</dbReference>
<dbReference type="GO" id="GO:0003677">
    <property type="term" value="F:DNA binding"/>
    <property type="evidence" value="ECO:0007669"/>
    <property type="project" value="UniProtKB-KW"/>
</dbReference>
<gene>
    <name evidence="4" type="ORF">Pme01_55070</name>
</gene>
<dbReference type="Pfam" id="PF13411">
    <property type="entry name" value="MerR_1"/>
    <property type="match status" value="1"/>
</dbReference>
<evidence type="ECO:0000256" key="1">
    <source>
        <dbReference type="ARBA" id="ARBA00023125"/>
    </source>
</evidence>
<dbReference type="AlphaFoldDB" id="A0A8J3X2X5"/>
<dbReference type="Proteomes" id="UP000599074">
    <property type="component" value="Unassembled WGS sequence"/>
</dbReference>
<dbReference type="PANTHER" id="PTHR30204:SF58">
    <property type="entry name" value="HTH-TYPE TRANSCRIPTIONAL REGULATOR YFMP"/>
    <property type="match status" value="1"/>
</dbReference>
<protein>
    <recommendedName>
        <fullName evidence="3">HTH merR-type domain-containing protein</fullName>
    </recommendedName>
</protein>
<dbReference type="GO" id="GO:0003700">
    <property type="term" value="F:DNA-binding transcription factor activity"/>
    <property type="evidence" value="ECO:0007669"/>
    <property type="project" value="InterPro"/>
</dbReference>
<dbReference type="SUPFAM" id="SSF46955">
    <property type="entry name" value="Putative DNA-binding domain"/>
    <property type="match status" value="1"/>
</dbReference>
<dbReference type="InterPro" id="IPR000551">
    <property type="entry name" value="MerR-type_HTH_dom"/>
</dbReference>
<dbReference type="PRINTS" id="PR00040">
    <property type="entry name" value="HTHMERR"/>
</dbReference>
<sequence>MSLSSTNLGPAGGFGTGPDQGLYPISVVTELTGISANTLRGYDRAGLISPSRTEGGSRRYSDNDLARLRRITALTDDGVPVLKRLTGAGPRPPALRAPAVRPATGPGPTARPGAAVRR</sequence>
<name>A0A8J3X2X5_9ACTN</name>
<dbReference type="SMART" id="SM00422">
    <property type="entry name" value="HTH_MERR"/>
    <property type="match status" value="1"/>
</dbReference>
<evidence type="ECO:0000313" key="5">
    <source>
        <dbReference type="Proteomes" id="UP000599074"/>
    </source>
</evidence>
<keyword evidence="1" id="KW-0238">DNA-binding</keyword>
<feature type="domain" description="HTH merR-type" evidence="3">
    <location>
        <begin position="22"/>
        <end position="88"/>
    </location>
</feature>
<evidence type="ECO:0000313" key="4">
    <source>
        <dbReference type="EMBL" id="GII25910.1"/>
    </source>
</evidence>
<organism evidence="4 5">
    <name type="scientific">Planosporangium mesophilum</name>
    <dbReference type="NCBI Taxonomy" id="689768"/>
    <lineage>
        <taxon>Bacteria</taxon>
        <taxon>Bacillati</taxon>
        <taxon>Actinomycetota</taxon>
        <taxon>Actinomycetes</taxon>
        <taxon>Micromonosporales</taxon>
        <taxon>Micromonosporaceae</taxon>
        <taxon>Planosporangium</taxon>
    </lineage>
</organism>
<keyword evidence="5" id="KW-1185">Reference proteome</keyword>
<feature type="region of interest" description="Disordered" evidence="2">
    <location>
        <begin position="1"/>
        <end position="20"/>
    </location>
</feature>
<evidence type="ECO:0000256" key="2">
    <source>
        <dbReference type="SAM" id="MobiDB-lite"/>
    </source>
</evidence>
<comment type="caution">
    <text evidence="4">The sequence shown here is derived from an EMBL/GenBank/DDBJ whole genome shotgun (WGS) entry which is preliminary data.</text>
</comment>
<feature type="region of interest" description="Disordered" evidence="2">
    <location>
        <begin position="82"/>
        <end position="118"/>
    </location>
</feature>
<reference evidence="4" key="1">
    <citation type="submission" date="2021-01" db="EMBL/GenBank/DDBJ databases">
        <title>Whole genome shotgun sequence of Planosporangium mesophilum NBRC 109066.</title>
        <authorList>
            <person name="Komaki H."/>
            <person name="Tamura T."/>
        </authorList>
    </citation>
    <scope>NUCLEOTIDE SEQUENCE</scope>
    <source>
        <strain evidence="4">NBRC 109066</strain>
    </source>
</reference>
<dbReference type="RefSeq" id="WP_168117444.1">
    <property type="nucleotide sequence ID" value="NZ_BOON01000061.1"/>
</dbReference>
<dbReference type="PANTHER" id="PTHR30204">
    <property type="entry name" value="REDOX-CYCLING DRUG-SENSING TRANSCRIPTIONAL ACTIVATOR SOXR"/>
    <property type="match status" value="1"/>
</dbReference>
<dbReference type="Gene3D" id="1.10.1660.10">
    <property type="match status" value="1"/>
</dbReference>
<dbReference type="InterPro" id="IPR047057">
    <property type="entry name" value="MerR_fam"/>
</dbReference>
<evidence type="ECO:0000259" key="3">
    <source>
        <dbReference type="PROSITE" id="PS50937"/>
    </source>
</evidence>
<accession>A0A8J3X2X5</accession>